<dbReference type="STRING" id="139825.A0A401H3P8"/>
<dbReference type="InParanoid" id="A0A401H3P8"/>
<keyword evidence="2" id="KW-1185">Reference proteome</keyword>
<name>A0A401H3P8_9APHY</name>
<dbReference type="GeneID" id="38785975"/>
<dbReference type="AlphaFoldDB" id="A0A401H3P8"/>
<gene>
    <name evidence="1" type="ORF">SCP_1500600</name>
</gene>
<comment type="caution">
    <text evidence="1">The sequence shown here is derived from an EMBL/GenBank/DDBJ whole genome shotgun (WGS) entry which is preliminary data.</text>
</comment>
<reference evidence="1 2" key="1">
    <citation type="journal article" date="2018" name="Sci. Rep.">
        <title>Genome sequence of the cauliflower mushroom Sparassis crispa (Hanabiratake) and its association with beneficial usage.</title>
        <authorList>
            <person name="Kiyama R."/>
            <person name="Furutani Y."/>
            <person name="Kawaguchi K."/>
            <person name="Nakanishi T."/>
        </authorList>
    </citation>
    <scope>NUCLEOTIDE SEQUENCE [LARGE SCALE GENOMIC DNA]</scope>
</reference>
<sequence length="166" mass="19392">MYYPSWEDFSRPLMAPALDSDPFIFQTLDPRQQPLCHPYTQQQDSSYIPAPPLPEPFPDPIKRVPCRWGNDCHILLDDVSAAGLMRHIKEYHLKGPWNKKTRGTCEWDHRHHRCGREMAYASFGKHVAVVHLRANVKCPYCDKDVRRPGLLERHILRYCPITTRSS</sequence>
<evidence type="ECO:0000313" key="2">
    <source>
        <dbReference type="Proteomes" id="UP000287166"/>
    </source>
</evidence>
<organism evidence="1 2">
    <name type="scientific">Sparassis crispa</name>
    <dbReference type="NCBI Taxonomy" id="139825"/>
    <lineage>
        <taxon>Eukaryota</taxon>
        <taxon>Fungi</taxon>
        <taxon>Dikarya</taxon>
        <taxon>Basidiomycota</taxon>
        <taxon>Agaricomycotina</taxon>
        <taxon>Agaricomycetes</taxon>
        <taxon>Polyporales</taxon>
        <taxon>Sparassidaceae</taxon>
        <taxon>Sparassis</taxon>
    </lineage>
</organism>
<accession>A0A401H3P8</accession>
<dbReference type="RefSeq" id="XP_027619971.1">
    <property type="nucleotide sequence ID" value="XM_027764170.1"/>
</dbReference>
<dbReference type="OrthoDB" id="2782214at2759"/>
<protein>
    <recommendedName>
        <fullName evidence="3">C2H2-type domain-containing protein</fullName>
    </recommendedName>
</protein>
<proteinExistence type="predicted"/>
<dbReference type="EMBL" id="BFAD01000015">
    <property type="protein sequence ID" value="GBE89058.1"/>
    <property type="molecule type" value="Genomic_DNA"/>
</dbReference>
<evidence type="ECO:0000313" key="1">
    <source>
        <dbReference type="EMBL" id="GBE89058.1"/>
    </source>
</evidence>
<evidence type="ECO:0008006" key="3">
    <source>
        <dbReference type="Google" id="ProtNLM"/>
    </source>
</evidence>
<dbReference type="Proteomes" id="UP000287166">
    <property type="component" value="Unassembled WGS sequence"/>
</dbReference>